<organism evidence="13 14">
    <name type="scientific">Bifiguratus adelaidae</name>
    <dbReference type="NCBI Taxonomy" id="1938954"/>
    <lineage>
        <taxon>Eukaryota</taxon>
        <taxon>Fungi</taxon>
        <taxon>Fungi incertae sedis</taxon>
        <taxon>Mucoromycota</taxon>
        <taxon>Mucoromycotina</taxon>
        <taxon>Endogonomycetes</taxon>
        <taxon>Endogonales</taxon>
        <taxon>Endogonales incertae sedis</taxon>
        <taxon>Bifiguratus</taxon>
    </lineage>
</organism>
<feature type="domain" description="Conserved oligomeric Golgi complex subunit 2 N-terminal" evidence="11">
    <location>
        <begin position="66"/>
        <end position="132"/>
    </location>
</feature>
<feature type="region of interest" description="Disordered" evidence="10">
    <location>
        <begin position="1"/>
        <end position="35"/>
    </location>
</feature>
<evidence type="ECO:0000259" key="11">
    <source>
        <dbReference type="Pfam" id="PF06148"/>
    </source>
</evidence>
<dbReference type="InterPro" id="IPR024602">
    <property type="entry name" value="COG_su2_N"/>
</dbReference>
<evidence type="ECO:0000256" key="10">
    <source>
        <dbReference type="SAM" id="MobiDB-lite"/>
    </source>
</evidence>
<feature type="compositionally biased region" description="Low complexity" evidence="10">
    <location>
        <begin position="21"/>
        <end position="30"/>
    </location>
</feature>
<comment type="caution">
    <text evidence="13">The sequence shown here is derived from an EMBL/GenBank/DDBJ whole genome shotgun (WGS) entry which is preliminary data.</text>
</comment>
<dbReference type="InterPro" id="IPR024603">
    <property type="entry name" value="COG_complex_COG2_C"/>
</dbReference>
<evidence type="ECO:0000313" key="13">
    <source>
        <dbReference type="EMBL" id="OZJ06816.1"/>
    </source>
</evidence>
<evidence type="ECO:0000259" key="12">
    <source>
        <dbReference type="Pfam" id="PF12022"/>
    </source>
</evidence>
<protein>
    <recommendedName>
        <fullName evidence="3">Conserved oligomeric Golgi complex subunit 2</fullName>
    </recommendedName>
    <alternativeName>
        <fullName evidence="8">Component of oligomeric Golgi complex 2</fullName>
    </alternativeName>
</protein>
<dbReference type="GO" id="GO:0007030">
    <property type="term" value="P:Golgi organization"/>
    <property type="evidence" value="ECO:0007669"/>
    <property type="project" value="InterPro"/>
</dbReference>
<evidence type="ECO:0000256" key="8">
    <source>
        <dbReference type="ARBA" id="ARBA00031344"/>
    </source>
</evidence>
<keyword evidence="5" id="KW-0653">Protein transport</keyword>
<dbReference type="GO" id="GO:0006891">
    <property type="term" value="P:intra-Golgi vesicle-mediated transport"/>
    <property type="evidence" value="ECO:0007669"/>
    <property type="project" value="TreeGrafter"/>
</dbReference>
<evidence type="ECO:0000256" key="9">
    <source>
        <dbReference type="SAM" id="Coils"/>
    </source>
</evidence>
<evidence type="ECO:0000256" key="2">
    <source>
        <dbReference type="ARBA" id="ARBA00007603"/>
    </source>
</evidence>
<evidence type="ECO:0000256" key="4">
    <source>
        <dbReference type="ARBA" id="ARBA00022448"/>
    </source>
</evidence>
<dbReference type="GO" id="GO:0000139">
    <property type="term" value="C:Golgi membrane"/>
    <property type="evidence" value="ECO:0007669"/>
    <property type="project" value="UniProtKB-SubCell"/>
</dbReference>
<dbReference type="PANTHER" id="PTHR12961">
    <property type="entry name" value="CONSERVED OLIGOMERIC GOLGI COMPLEX COMPONENT 2"/>
    <property type="match status" value="1"/>
</dbReference>
<comment type="similarity">
    <text evidence="2">Belongs to the COG2 family.</text>
</comment>
<feature type="coiled-coil region" evidence="9">
    <location>
        <begin position="141"/>
        <end position="168"/>
    </location>
</feature>
<keyword evidence="6" id="KW-0333">Golgi apparatus</keyword>
<dbReference type="GO" id="GO:0015031">
    <property type="term" value="P:protein transport"/>
    <property type="evidence" value="ECO:0007669"/>
    <property type="project" value="UniProtKB-KW"/>
</dbReference>
<keyword evidence="9" id="KW-0175">Coiled coil</keyword>
<evidence type="ECO:0000256" key="5">
    <source>
        <dbReference type="ARBA" id="ARBA00022927"/>
    </source>
</evidence>
<dbReference type="Pfam" id="PF06148">
    <property type="entry name" value="COG2_N"/>
    <property type="match status" value="1"/>
</dbReference>
<dbReference type="OrthoDB" id="332281at2759"/>
<dbReference type="EMBL" id="MVBO01000001">
    <property type="protein sequence ID" value="OZJ06816.1"/>
    <property type="molecule type" value="Genomic_DNA"/>
</dbReference>
<feature type="compositionally biased region" description="Low complexity" evidence="10">
    <location>
        <begin position="760"/>
        <end position="773"/>
    </location>
</feature>
<comment type="subcellular location">
    <subcellularLocation>
        <location evidence="1">Golgi apparatus membrane</location>
        <topology evidence="1">Peripheral membrane protein</topology>
    </subcellularLocation>
</comment>
<dbReference type="Proteomes" id="UP000242875">
    <property type="component" value="Unassembled WGS sequence"/>
</dbReference>
<accession>A0A261Y849</accession>
<gene>
    <name evidence="13" type="ORF">BZG36_00121</name>
</gene>
<dbReference type="GO" id="GO:0017119">
    <property type="term" value="C:Golgi transport complex"/>
    <property type="evidence" value="ECO:0007669"/>
    <property type="project" value="TreeGrafter"/>
</dbReference>
<evidence type="ECO:0000256" key="6">
    <source>
        <dbReference type="ARBA" id="ARBA00023034"/>
    </source>
</evidence>
<evidence type="ECO:0000256" key="7">
    <source>
        <dbReference type="ARBA" id="ARBA00023136"/>
    </source>
</evidence>
<evidence type="ECO:0000256" key="3">
    <source>
        <dbReference type="ARBA" id="ARBA00020977"/>
    </source>
</evidence>
<evidence type="ECO:0000256" key="1">
    <source>
        <dbReference type="ARBA" id="ARBA00004395"/>
    </source>
</evidence>
<keyword evidence="7" id="KW-0472">Membrane</keyword>
<name>A0A261Y849_9FUNG</name>
<proteinExistence type="inferred from homology"/>
<sequence>MSREEGTRKLQPLRKSNTKVSSTSDASSPLSPRPALHSKYVESFNFSDNDSDDVSSQFPQIGIDISAFDNPNFVADKYLASQRHLGLDTLKSELNAHVTKLKAELVALINKDYTDFVHLSTSLKGVDRDFEVLRVPLQEAHDNVASVKEEIEQNIDFLQAKLEQRNDIKDTKASLHLMIQISDSISKVEELLMINSEDGDISAQMQDVERRAGIRQRVDRVAIEFNQMQYLTRKGQHFPFVEAQRWRVDRITDTLDAYLRLTLKSALAELNQPTRSSTEARNGREVLLQCLRIFASIDKTADATYIIRTEFVRPSIEPIIAQFKGTDSATGTDDTTTYRPNSISGSLTILYSKFLAFLNGACMPLLEITSRDLKNTNYHLLADAIWVEIKEQMIKELTAIFASGNPDIFHSNYSSTMDFFRSLESFCRSEQELAYLRGHAAYQEFISRWQLAVYFQLRFKQISNIVEEDAMKHNQDLQAINNSSDGTRGEEPFYKATSLSIEAIKQCWSDDIFLYALCGKFWLLTLQLLQRYKHWIADEIKQTSEELQRLEKAWAATATSPRVPRSDPFNNSSTMFDAEAQERVLCRFAALTYDVELLTKQASLQAHEYLFAPVRSLYYSTILPKIPETMQEDSMLEESMTHSLTHITSDNLPECHRRIVAVLTQRCVEQLKLVRGITSQYRHTNRPAPTQPSVFVHQILLPFKSFTSKVNGLLKDERTRDWASSVAEAVTTRYLNIIQDLLLNLRKSEDWSKRLKKAKSSSQASKNASSDQSLSDEDKIRLQIKLDVDSFGQELSSLDINADTFSPYHTLKNTVEQLTQSSG</sequence>
<keyword evidence="14" id="KW-1185">Reference proteome</keyword>
<feature type="region of interest" description="Disordered" evidence="10">
    <location>
        <begin position="756"/>
        <end position="776"/>
    </location>
</feature>
<dbReference type="AlphaFoldDB" id="A0A261Y849"/>
<dbReference type="Pfam" id="PF12022">
    <property type="entry name" value="COG2_C"/>
    <property type="match status" value="1"/>
</dbReference>
<keyword evidence="4" id="KW-0813">Transport</keyword>
<reference evidence="13 14" key="1">
    <citation type="journal article" date="2017" name="Mycologia">
        <title>Bifiguratus adelaidae, gen. et sp. nov., a new member of Mucoromycotina in endophytic and soil-dwelling habitats.</title>
        <authorList>
            <person name="Torres-Cruz T.J."/>
            <person name="Billingsley Tobias T.L."/>
            <person name="Almatruk M."/>
            <person name="Hesse C."/>
            <person name="Kuske C.R."/>
            <person name="Desiro A."/>
            <person name="Benucci G.M."/>
            <person name="Bonito G."/>
            <person name="Stajich J.E."/>
            <person name="Dunlap C."/>
            <person name="Arnold A.E."/>
            <person name="Porras-Alfaro A."/>
        </authorList>
    </citation>
    <scope>NUCLEOTIDE SEQUENCE [LARGE SCALE GENOMIC DNA]</scope>
    <source>
        <strain evidence="13 14">AZ0501</strain>
    </source>
</reference>
<evidence type="ECO:0000313" key="14">
    <source>
        <dbReference type="Proteomes" id="UP000242875"/>
    </source>
</evidence>
<feature type="domain" description="COG complex component COG2 C-terminal" evidence="12">
    <location>
        <begin position="447"/>
        <end position="788"/>
    </location>
</feature>
<dbReference type="PANTHER" id="PTHR12961:SF0">
    <property type="entry name" value="CONSERVED OLIGOMERIC GOLGI COMPLEX SUBUNIT 2"/>
    <property type="match status" value="1"/>
</dbReference>
<dbReference type="InterPro" id="IPR009316">
    <property type="entry name" value="COG2"/>
</dbReference>